<dbReference type="SUPFAM" id="SSF81653">
    <property type="entry name" value="Calcium ATPase, transduction domain A"/>
    <property type="match status" value="1"/>
</dbReference>
<keyword evidence="3 10" id="KW-0812">Transmembrane</keyword>
<evidence type="ECO:0000256" key="8">
    <source>
        <dbReference type="ARBA" id="ARBA00022989"/>
    </source>
</evidence>
<dbReference type="Pfam" id="PF00403">
    <property type="entry name" value="HMA"/>
    <property type="match status" value="1"/>
</dbReference>
<dbReference type="PANTHER" id="PTHR43520:SF8">
    <property type="entry name" value="P-TYPE CU(+) TRANSPORTER"/>
    <property type="match status" value="1"/>
</dbReference>
<dbReference type="OrthoDB" id="9760802at2"/>
<dbReference type="InterPro" id="IPR008250">
    <property type="entry name" value="ATPase_P-typ_transduc_dom_A_sf"/>
</dbReference>
<keyword evidence="4 10" id="KW-0479">Metal-binding</keyword>
<dbReference type="InterPro" id="IPR036163">
    <property type="entry name" value="HMA_dom_sf"/>
</dbReference>
<evidence type="ECO:0000256" key="1">
    <source>
        <dbReference type="ARBA" id="ARBA00004127"/>
    </source>
</evidence>
<dbReference type="InterPro" id="IPR023299">
    <property type="entry name" value="ATPase_P-typ_cyto_dom_N"/>
</dbReference>
<feature type="transmembrane region" description="Helical" evidence="10">
    <location>
        <begin position="345"/>
        <end position="366"/>
    </location>
</feature>
<comment type="caution">
    <text evidence="12">The sequence shown here is derived from an EMBL/GenBank/DDBJ whole genome shotgun (WGS) entry which is preliminary data.</text>
</comment>
<comment type="subcellular location">
    <subcellularLocation>
        <location evidence="10">Cell membrane</location>
    </subcellularLocation>
    <subcellularLocation>
        <location evidence="1">Endomembrane system</location>
        <topology evidence="1">Multi-pass membrane protein</topology>
    </subcellularLocation>
</comment>
<dbReference type="SUPFAM" id="SSF56784">
    <property type="entry name" value="HAD-like"/>
    <property type="match status" value="1"/>
</dbReference>
<dbReference type="PRINTS" id="PR00119">
    <property type="entry name" value="CATATPASE"/>
</dbReference>
<dbReference type="FunFam" id="3.30.70.100:FF:000005">
    <property type="entry name" value="Copper-exporting P-type ATPase A"/>
    <property type="match status" value="1"/>
</dbReference>
<dbReference type="PROSITE" id="PS01047">
    <property type="entry name" value="HMA_1"/>
    <property type="match status" value="1"/>
</dbReference>
<dbReference type="NCBIfam" id="TIGR01511">
    <property type="entry name" value="ATPase-IB1_Cu"/>
    <property type="match status" value="1"/>
</dbReference>
<evidence type="ECO:0000256" key="2">
    <source>
        <dbReference type="ARBA" id="ARBA00006024"/>
    </source>
</evidence>
<dbReference type="InterPro" id="IPR027256">
    <property type="entry name" value="P-typ_ATPase_IB"/>
</dbReference>
<dbReference type="RefSeq" id="WP_048879940.1">
    <property type="nucleotide sequence ID" value="NZ_BANC01000099.1"/>
</dbReference>
<name>A0A0D6PIP2_9PROT</name>
<dbReference type="CDD" id="cd00371">
    <property type="entry name" value="HMA"/>
    <property type="match status" value="1"/>
</dbReference>
<evidence type="ECO:0000256" key="5">
    <source>
        <dbReference type="ARBA" id="ARBA00022741"/>
    </source>
</evidence>
<dbReference type="Pfam" id="PF00702">
    <property type="entry name" value="Hydrolase"/>
    <property type="match status" value="1"/>
</dbReference>
<dbReference type="AlphaFoldDB" id="A0A0D6PIP2"/>
<dbReference type="STRING" id="1120923.SAMN02746095_02189"/>
<accession>A0A0D6PIP2</accession>
<dbReference type="InterPro" id="IPR017969">
    <property type="entry name" value="Heavy-metal-associated_CS"/>
</dbReference>
<keyword evidence="13" id="KW-1185">Reference proteome</keyword>
<evidence type="ECO:0000313" key="13">
    <source>
        <dbReference type="Proteomes" id="UP000032668"/>
    </source>
</evidence>
<feature type="domain" description="HMA" evidence="11">
    <location>
        <begin position="9"/>
        <end position="74"/>
    </location>
</feature>
<dbReference type="SUPFAM" id="SSF81665">
    <property type="entry name" value="Calcium ATPase, transmembrane domain M"/>
    <property type="match status" value="1"/>
</dbReference>
<keyword evidence="5 10" id="KW-0547">Nucleotide-binding</keyword>
<proteinExistence type="inferred from homology"/>
<dbReference type="InterPro" id="IPR023298">
    <property type="entry name" value="ATPase_P-typ_TM_dom_sf"/>
</dbReference>
<feature type="transmembrane region" description="Helical" evidence="10">
    <location>
        <begin position="318"/>
        <end position="339"/>
    </location>
</feature>
<dbReference type="PANTHER" id="PTHR43520">
    <property type="entry name" value="ATP7, ISOFORM B"/>
    <property type="match status" value="1"/>
</dbReference>
<dbReference type="NCBIfam" id="TIGR01525">
    <property type="entry name" value="ATPase-IB_hvy"/>
    <property type="match status" value="1"/>
</dbReference>
<dbReference type="NCBIfam" id="TIGR01512">
    <property type="entry name" value="ATPase-IB2_Cd"/>
    <property type="match status" value="1"/>
</dbReference>
<dbReference type="NCBIfam" id="TIGR01494">
    <property type="entry name" value="ATPase_P-type"/>
    <property type="match status" value="2"/>
</dbReference>
<dbReference type="GO" id="GO:0005507">
    <property type="term" value="F:copper ion binding"/>
    <property type="evidence" value="ECO:0007669"/>
    <property type="project" value="TreeGrafter"/>
</dbReference>
<sequence length="691" mass="71858">MDQIISPAKDVELAIGGMTCASCVARVEKVLKRVPGVQDVSVNLATERAHVSVVGGVQLAALEEAVAKAGYTTGLAEVPQPDHARRELLELLAAFILAAPVVLDMVSPVPGWVQLICATLVQFWLGARFYRAGALAARAGAGNMDLLVALGTSAAYGLSVWDIFAGGPLYFESAVAVIALVRLGKYLEGRAKRDAAKAISGLQKLRPEQAHLATGGDVPVARLQPGDEILIRPGERVPVDGEVLDGEGSVDESPVTGEALPQPRGAGAKLLAGTLNLDAVLRLLVTAAPGESFLDRMARLIDQAQSAKPRVQRLADKVSAWFVPVVLVLAALTFVGWLLHGAVMAHALIRAVSVLVIACPCALGLATPAAIMAGTGAAAKAGILFRDADALEAAAKIDILAFDKTGTLTTGTPQLAEVKRLGHLDEARLRAVAAAMAAQDTHPLALPLRQEGVKPAKNFKNLPGKGVQGEVDGQLYLFGSARLVPAAPPQQDEKSWSYLASADGTPLGAFGFTDTIRPSAAKAVERLRVAGIKTLLLTGDRQEAGNALASQLGIARVESQATPEQKRDIIENLRRAGQRVAMLGDGINDAAALAAADAGMAMGQGADVAIEAAPISLLRADPLLAPAALDLARRTWVILKQGLFWALIYNALGIPAAAFGLLSPALAGGAMAASSLCVLGNALRLRHWRAI</sequence>
<dbReference type="GO" id="GO:0055070">
    <property type="term" value="P:copper ion homeostasis"/>
    <property type="evidence" value="ECO:0007669"/>
    <property type="project" value="TreeGrafter"/>
</dbReference>
<dbReference type="InterPro" id="IPR018303">
    <property type="entry name" value="ATPase_P-typ_P_site"/>
</dbReference>
<evidence type="ECO:0000259" key="11">
    <source>
        <dbReference type="PROSITE" id="PS50846"/>
    </source>
</evidence>
<feature type="transmembrane region" description="Helical" evidence="10">
    <location>
        <begin position="665"/>
        <end position="683"/>
    </location>
</feature>
<evidence type="ECO:0000256" key="6">
    <source>
        <dbReference type="ARBA" id="ARBA00022840"/>
    </source>
</evidence>
<dbReference type="Pfam" id="PF00122">
    <property type="entry name" value="E1-E2_ATPase"/>
    <property type="match status" value="1"/>
</dbReference>
<dbReference type="PROSITE" id="PS00154">
    <property type="entry name" value="ATPASE_E1_E2"/>
    <property type="match status" value="1"/>
</dbReference>
<organism evidence="12 13">
    <name type="scientific">Acidocella aminolytica 101 = DSM 11237</name>
    <dbReference type="NCBI Taxonomy" id="1120923"/>
    <lineage>
        <taxon>Bacteria</taxon>
        <taxon>Pseudomonadati</taxon>
        <taxon>Pseudomonadota</taxon>
        <taxon>Alphaproteobacteria</taxon>
        <taxon>Acetobacterales</taxon>
        <taxon>Acidocellaceae</taxon>
        <taxon>Acidocella</taxon>
    </lineage>
</organism>
<dbReference type="InterPro" id="IPR006121">
    <property type="entry name" value="HMA_dom"/>
</dbReference>
<evidence type="ECO:0000256" key="3">
    <source>
        <dbReference type="ARBA" id="ARBA00022692"/>
    </source>
</evidence>
<dbReference type="GO" id="GO:0016887">
    <property type="term" value="F:ATP hydrolysis activity"/>
    <property type="evidence" value="ECO:0007669"/>
    <property type="project" value="InterPro"/>
</dbReference>
<dbReference type="PROSITE" id="PS50846">
    <property type="entry name" value="HMA_2"/>
    <property type="match status" value="1"/>
</dbReference>
<comment type="similarity">
    <text evidence="2 10">Belongs to the cation transport ATPase (P-type) (TC 3.A.3) family. Type IB subfamily.</text>
</comment>
<keyword evidence="9 10" id="KW-0472">Membrane</keyword>
<dbReference type="InterPro" id="IPR059000">
    <property type="entry name" value="ATPase_P-type_domA"/>
</dbReference>
<dbReference type="GO" id="GO:0043682">
    <property type="term" value="F:P-type divalent copper transporter activity"/>
    <property type="evidence" value="ECO:0007669"/>
    <property type="project" value="TreeGrafter"/>
</dbReference>
<keyword evidence="10" id="KW-1003">Cell membrane</keyword>
<protein>
    <submittedName>
        <fullName evidence="12">Heavy metal transporter ATPase</fullName>
    </submittedName>
</protein>
<reference evidence="12 13" key="1">
    <citation type="submission" date="2012-11" db="EMBL/GenBank/DDBJ databases">
        <title>Whole genome sequence of Acidocella aminolytica 101 = DSM 11237.</title>
        <authorList>
            <person name="Azuma Y."/>
            <person name="Higashiura N."/>
            <person name="Hirakawa H."/>
            <person name="Matsushita K."/>
        </authorList>
    </citation>
    <scope>NUCLEOTIDE SEQUENCE [LARGE SCALE GENOMIC DNA]</scope>
    <source>
        <strain evidence="13">101 / DSM 11237</strain>
    </source>
</reference>
<dbReference type="GO" id="GO:0005524">
    <property type="term" value="F:ATP binding"/>
    <property type="evidence" value="ECO:0007669"/>
    <property type="project" value="UniProtKB-UniRule"/>
</dbReference>
<dbReference type="Gene3D" id="2.70.150.10">
    <property type="entry name" value="Calcium-transporting ATPase, cytoplasmic transduction domain A"/>
    <property type="match status" value="1"/>
</dbReference>
<keyword evidence="7" id="KW-1278">Translocase</keyword>
<evidence type="ECO:0000256" key="10">
    <source>
        <dbReference type="RuleBase" id="RU362081"/>
    </source>
</evidence>
<dbReference type="Gene3D" id="3.40.1110.10">
    <property type="entry name" value="Calcium-transporting ATPase, cytoplasmic domain N"/>
    <property type="match status" value="1"/>
</dbReference>
<dbReference type="Proteomes" id="UP000032668">
    <property type="component" value="Unassembled WGS sequence"/>
</dbReference>
<feature type="transmembrane region" description="Helical" evidence="10">
    <location>
        <begin position="88"/>
        <end position="106"/>
    </location>
</feature>
<keyword evidence="6 10" id="KW-0067">ATP-binding</keyword>
<dbReference type="Gene3D" id="3.40.50.1000">
    <property type="entry name" value="HAD superfamily/HAD-like"/>
    <property type="match status" value="1"/>
</dbReference>
<dbReference type="GO" id="GO:0005886">
    <property type="term" value="C:plasma membrane"/>
    <property type="evidence" value="ECO:0007669"/>
    <property type="project" value="UniProtKB-SubCell"/>
</dbReference>
<gene>
    <name evidence="12" type="ORF">Aam_101_004</name>
</gene>
<dbReference type="SUPFAM" id="SSF55008">
    <property type="entry name" value="HMA, heavy metal-associated domain"/>
    <property type="match status" value="1"/>
</dbReference>
<keyword evidence="8 10" id="KW-1133">Transmembrane helix</keyword>
<evidence type="ECO:0000256" key="4">
    <source>
        <dbReference type="ARBA" id="ARBA00022723"/>
    </source>
</evidence>
<evidence type="ECO:0000313" key="12">
    <source>
        <dbReference type="EMBL" id="GAN81547.1"/>
    </source>
</evidence>
<dbReference type="InterPro" id="IPR023214">
    <property type="entry name" value="HAD_sf"/>
</dbReference>
<dbReference type="Gene3D" id="3.30.70.100">
    <property type="match status" value="1"/>
</dbReference>
<evidence type="ECO:0000256" key="7">
    <source>
        <dbReference type="ARBA" id="ARBA00022967"/>
    </source>
</evidence>
<dbReference type="PRINTS" id="PR00943">
    <property type="entry name" value="CUATPASE"/>
</dbReference>
<dbReference type="PROSITE" id="PS01229">
    <property type="entry name" value="COF_2"/>
    <property type="match status" value="1"/>
</dbReference>
<dbReference type="GO" id="GO:0012505">
    <property type="term" value="C:endomembrane system"/>
    <property type="evidence" value="ECO:0007669"/>
    <property type="project" value="UniProtKB-SubCell"/>
</dbReference>
<feature type="transmembrane region" description="Helical" evidence="10">
    <location>
        <begin position="167"/>
        <end position="184"/>
    </location>
</feature>
<dbReference type="InterPro" id="IPR001757">
    <property type="entry name" value="P_typ_ATPase"/>
</dbReference>
<dbReference type="InterPro" id="IPR036412">
    <property type="entry name" value="HAD-like_sf"/>
</dbReference>
<evidence type="ECO:0000256" key="9">
    <source>
        <dbReference type="ARBA" id="ARBA00023136"/>
    </source>
</evidence>
<feature type="transmembrane region" description="Helical" evidence="10">
    <location>
        <begin position="642"/>
        <end position="659"/>
    </location>
</feature>
<dbReference type="EMBL" id="BANC01000099">
    <property type="protein sequence ID" value="GAN81547.1"/>
    <property type="molecule type" value="Genomic_DNA"/>
</dbReference>